<feature type="binding site" evidence="6">
    <location>
        <position position="267"/>
    </location>
    <ligand>
        <name>FAD</name>
        <dbReference type="ChEBI" id="CHEBI:57692"/>
    </ligand>
</feature>
<keyword evidence="3 6" id="KW-0285">Flavoprotein</keyword>
<evidence type="ECO:0000256" key="1">
    <source>
        <dbReference type="ARBA" id="ARBA00001974"/>
    </source>
</evidence>
<evidence type="ECO:0000256" key="4">
    <source>
        <dbReference type="ARBA" id="ARBA00022827"/>
    </source>
</evidence>
<proteinExistence type="inferred from homology"/>
<dbReference type="Gene3D" id="3.40.50.80">
    <property type="entry name" value="Nucleotide-binding domain of ferredoxin-NADP reductase (FNR) module"/>
    <property type="match status" value="1"/>
</dbReference>
<dbReference type="VEuPathDB" id="FungiDB:DIURU_005689"/>
<dbReference type="GO" id="GO:0005739">
    <property type="term" value="C:mitochondrion"/>
    <property type="evidence" value="ECO:0007669"/>
    <property type="project" value="TreeGrafter"/>
</dbReference>
<feature type="binding site" evidence="6">
    <location>
        <position position="275"/>
    </location>
    <ligand>
        <name>FAD</name>
        <dbReference type="ChEBI" id="CHEBI:57692"/>
    </ligand>
</feature>
<dbReference type="OMA" id="FPYHPLK"/>
<dbReference type="PANTHER" id="PTHR19370:SF189">
    <property type="entry name" value="CYTOCHROME C MITOCHONDRIAL IMPORT FACTOR CYC2"/>
    <property type="match status" value="1"/>
</dbReference>
<keyword evidence="10" id="KW-1185">Reference proteome</keyword>
<dbReference type="OrthoDB" id="432685at2759"/>
<evidence type="ECO:0000256" key="2">
    <source>
        <dbReference type="ARBA" id="ARBA00006105"/>
    </source>
</evidence>
<evidence type="ECO:0000256" key="3">
    <source>
        <dbReference type="ARBA" id="ARBA00022630"/>
    </source>
</evidence>
<keyword evidence="4 6" id="KW-0274">FAD</keyword>
<feature type="binding site" evidence="6">
    <location>
        <position position="274"/>
    </location>
    <ligand>
        <name>FAD</name>
        <dbReference type="ChEBI" id="CHEBI:57692"/>
    </ligand>
</feature>
<comment type="similarity">
    <text evidence="2">Belongs to the flavoprotein pyridine nucleotide cytochrome reductase family.</text>
</comment>
<evidence type="ECO:0000313" key="9">
    <source>
        <dbReference type="EMBL" id="KAA8896677.1"/>
    </source>
</evidence>
<evidence type="ECO:0000313" key="10">
    <source>
        <dbReference type="Proteomes" id="UP000449547"/>
    </source>
</evidence>
<protein>
    <recommendedName>
        <fullName evidence="8">FAD-binding FR-type domain-containing protein</fullName>
    </recommendedName>
</protein>
<feature type="region of interest" description="Disordered" evidence="7">
    <location>
        <begin position="25"/>
        <end position="74"/>
    </location>
</feature>
<dbReference type="InterPro" id="IPR039261">
    <property type="entry name" value="FNR_nucleotide-bd"/>
</dbReference>
<feature type="compositionally biased region" description="Basic and acidic residues" evidence="7">
    <location>
        <begin position="27"/>
        <end position="59"/>
    </location>
</feature>
<evidence type="ECO:0000256" key="6">
    <source>
        <dbReference type="PIRSR" id="PIRSR601834-1"/>
    </source>
</evidence>
<dbReference type="GeneID" id="54784340"/>
<comment type="cofactor">
    <cofactor evidence="1 6">
        <name>FAD</name>
        <dbReference type="ChEBI" id="CHEBI:57692"/>
    </cofactor>
</comment>
<evidence type="ECO:0000256" key="5">
    <source>
        <dbReference type="ARBA" id="ARBA00023002"/>
    </source>
</evidence>
<dbReference type="GO" id="GO:0016491">
    <property type="term" value="F:oxidoreductase activity"/>
    <property type="evidence" value="ECO:0007669"/>
    <property type="project" value="UniProtKB-KW"/>
</dbReference>
<dbReference type="SUPFAM" id="SSF52343">
    <property type="entry name" value="Ferredoxin reductase-like, C-terminal NADP-linked domain"/>
    <property type="match status" value="1"/>
</dbReference>
<dbReference type="InterPro" id="IPR017938">
    <property type="entry name" value="Riboflavin_synthase-like_b-brl"/>
</dbReference>
<dbReference type="RefSeq" id="XP_034009537.1">
    <property type="nucleotide sequence ID" value="XM_034158698.1"/>
</dbReference>
<dbReference type="PANTHER" id="PTHR19370">
    <property type="entry name" value="NADH-CYTOCHROME B5 REDUCTASE"/>
    <property type="match status" value="1"/>
</dbReference>
<name>A0A642UCD7_DIURU</name>
<dbReference type="EMBL" id="SWFT01000163">
    <property type="protein sequence ID" value="KAA8896677.1"/>
    <property type="molecule type" value="Genomic_DNA"/>
</dbReference>
<dbReference type="Gene3D" id="2.40.30.10">
    <property type="entry name" value="Translation factors"/>
    <property type="match status" value="1"/>
</dbReference>
<dbReference type="InterPro" id="IPR017927">
    <property type="entry name" value="FAD-bd_FR_type"/>
</dbReference>
<evidence type="ECO:0000256" key="7">
    <source>
        <dbReference type="SAM" id="MobiDB-lite"/>
    </source>
</evidence>
<feature type="domain" description="FAD-binding FR-type" evidence="8">
    <location>
        <begin position="160"/>
        <end position="299"/>
    </location>
</feature>
<dbReference type="InterPro" id="IPR001834">
    <property type="entry name" value="CBR-like"/>
</dbReference>
<organism evidence="9 10">
    <name type="scientific">Diutina rugosa</name>
    <name type="common">Yeast</name>
    <name type="synonym">Candida rugosa</name>
    <dbReference type="NCBI Taxonomy" id="5481"/>
    <lineage>
        <taxon>Eukaryota</taxon>
        <taxon>Fungi</taxon>
        <taxon>Dikarya</taxon>
        <taxon>Ascomycota</taxon>
        <taxon>Saccharomycotina</taxon>
        <taxon>Pichiomycetes</taxon>
        <taxon>Debaryomycetaceae</taxon>
        <taxon>Diutina</taxon>
    </lineage>
</organism>
<dbReference type="AlphaFoldDB" id="A0A642UCD7"/>
<accession>A0A642UCD7</accession>
<sequence>MLSRVILRASVPSFRTRTPCLGIRFYSDNKQKPDEDKKPAHDDKQVARKDDHQIGDFKVKRQTSPAAPAPTDGQGLEMLLKRQQKPYIPRSQHQRLSYEYPSLPNEDTVGQTKPKTVNRWTRYLPKIITAVVVLWGAYMVKVWIYPSEEEEQAQDILDPQKFHTFIVTHKEQIDDDHYLIELVPKSKHWQYSYYVNYNEKSPWNGDRMWSVEVQQPDISVVRSYTPLPLYFMKSEYTRSGERAPLLRVIDDDATDYDKGGSMCLYVKRYNDGEVSRYITNRNVGDELLLRGPDIDFKLPYHPARAHYNRPTFRDLPSKVEAENGVENIYKRFKLPAHDNLVFYGAGTGIAPILQVLMSRNPYRGYVTIHYSARKPGELGPLDRFLFFLEKLDRVKVVRHYDSEGTKLKPQDFPEPAKPHYESAMRLEQQEKKAEEQGDLSSAEKLKNRMKILEEEDRKKAREAPQETERGTYFPNALARAQTTIDQPKEPAALSVVCGPSGYVEYISGSKLINGEQGPVTGQLGARGWDNNNTFKLQ</sequence>
<dbReference type="SUPFAM" id="SSF63380">
    <property type="entry name" value="Riboflavin synthase domain-like"/>
    <property type="match status" value="1"/>
</dbReference>
<gene>
    <name evidence="9" type="ORF">DIURU_005689</name>
</gene>
<dbReference type="PROSITE" id="PS51384">
    <property type="entry name" value="FAD_FR"/>
    <property type="match status" value="1"/>
</dbReference>
<reference evidence="9 10" key="1">
    <citation type="submission" date="2019-07" db="EMBL/GenBank/DDBJ databases">
        <title>Genome assembly of two rare yeast pathogens: Diutina rugosa and Trichomonascus ciferrii.</title>
        <authorList>
            <person name="Mixao V."/>
            <person name="Saus E."/>
            <person name="Hansen A."/>
            <person name="Lass-Flor C."/>
            <person name="Gabaldon T."/>
        </authorList>
    </citation>
    <scope>NUCLEOTIDE SEQUENCE [LARGE SCALE GENOMIC DNA]</scope>
    <source>
        <strain evidence="9 10">CBS 613</strain>
    </source>
</reference>
<feature type="region of interest" description="Disordered" evidence="7">
    <location>
        <begin position="425"/>
        <end position="444"/>
    </location>
</feature>
<keyword evidence="5" id="KW-0560">Oxidoreductase</keyword>
<evidence type="ECO:0000259" key="8">
    <source>
        <dbReference type="PROSITE" id="PS51384"/>
    </source>
</evidence>
<dbReference type="Proteomes" id="UP000449547">
    <property type="component" value="Unassembled WGS sequence"/>
</dbReference>
<comment type="caution">
    <text evidence="9">The sequence shown here is derived from an EMBL/GenBank/DDBJ whole genome shotgun (WGS) entry which is preliminary data.</text>
</comment>